<dbReference type="AlphaFoldDB" id="A0A2Z5ZK13"/>
<dbReference type="Pfam" id="PF09084">
    <property type="entry name" value="NMT1"/>
    <property type="match status" value="1"/>
</dbReference>
<dbReference type="PANTHER" id="PTHR30024:SF42">
    <property type="entry name" value="ALIPHATIC SULFONATES-BINDING PROTEIN-RELATED"/>
    <property type="match status" value="1"/>
</dbReference>
<dbReference type="PROSITE" id="PS51318">
    <property type="entry name" value="TAT"/>
    <property type="match status" value="1"/>
</dbReference>
<comment type="subcellular location">
    <subcellularLocation>
        <location evidence="1">Periplasm</location>
    </subcellularLocation>
</comment>
<dbReference type="GeneID" id="76204666"/>
<accession>A0A0D6NLP5</accession>
<gene>
    <name evidence="9" type="ORF">Abor_022_100</name>
    <name evidence="8" type="ORF">AcetOrient_orf04290</name>
</gene>
<keyword evidence="10" id="KW-1185">Reference proteome</keyword>
<dbReference type="InterPro" id="IPR001638">
    <property type="entry name" value="Solute-binding_3/MltF_N"/>
</dbReference>
<dbReference type="Proteomes" id="UP000032670">
    <property type="component" value="Unassembled WGS sequence"/>
</dbReference>
<evidence type="ECO:0000256" key="3">
    <source>
        <dbReference type="ARBA" id="ARBA00022448"/>
    </source>
</evidence>
<keyword evidence="3" id="KW-0813">Transport</keyword>
<feature type="domain" description="Solute-binding protein family 3/N-terminal" evidence="7">
    <location>
        <begin position="49"/>
        <end position="266"/>
    </location>
</feature>
<dbReference type="RefSeq" id="WP_048841550.1">
    <property type="nucleotide sequence ID" value="NZ_BAMX01000022.1"/>
</dbReference>
<evidence type="ECO:0000313" key="9">
    <source>
        <dbReference type="EMBL" id="GAN66523.1"/>
    </source>
</evidence>
<evidence type="ECO:0000256" key="4">
    <source>
        <dbReference type="ARBA" id="ARBA00022729"/>
    </source>
</evidence>
<protein>
    <recommendedName>
        <fullName evidence="6">Putative aliphatic sulfonates-binding protein</fullName>
    </recommendedName>
</protein>
<dbReference type="STRING" id="1231341.Abor_022_100"/>
<evidence type="ECO:0000256" key="5">
    <source>
        <dbReference type="ARBA" id="ARBA00055538"/>
    </source>
</evidence>
<dbReference type="SMART" id="SM00062">
    <property type="entry name" value="PBPb"/>
    <property type="match status" value="1"/>
</dbReference>
<organism evidence="8 11">
    <name type="scientific">Acetobacter orientalis</name>
    <dbReference type="NCBI Taxonomy" id="146474"/>
    <lineage>
        <taxon>Bacteria</taxon>
        <taxon>Pseudomonadati</taxon>
        <taxon>Pseudomonadota</taxon>
        <taxon>Alphaproteobacteria</taxon>
        <taxon>Acetobacterales</taxon>
        <taxon>Acetobacteraceae</taxon>
        <taxon>Acetobacter</taxon>
    </lineage>
</organism>
<evidence type="ECO:0000256" key="6">
    <source>
        <dbReference type="ARBA" id="ARBA00070228"/>
    </source>
</evidence>
<dbReference type="Gene3D" id="3.40.190.10">
    <property type="entry name" value="Periplasmic binding protein-like II"/>
    <property type="match status" value="2"/>
</dbReference>
<reference evidence="8 11" key="2">
    <citation type="submission" date="2018-02" db="EMBL/GenBank/DDBJ databases">
        <title>Acetobacter orientalis genome.</title>
        <authorList>
            <person name="Nakashima N."/>
            <person name="Tamura T."/>
        </authorList>
    </citation>
    <scope>NUCLEOTIDE SEQUENCE [LARGE SCALE GENOMIC DNA]</scope>
    <source>
        <strain evidence="8 11">FAN1</strain>
    </source>
</reference>
<comment type="similarity">
    <text evidence="2">Belongs to the bacterial solute-binding protein SsuA/TauA family.</text>
</comment>
<dbReference type="GO" id="GO:0042626">
    <property type="term" value="F:ATPase-coupled transmembrane transporter activity"/>
    <property type="evidence" value="ECO:0007669"/>
    <property type="project" value="InterPro"/>
</dbReference>
<dbReference type="FunFam" id="3.40.190.10:FF:000050">
    <property type="entry name" value="Sulfonate ABC transporter substrate-binding protein"/>
    <property type="match status" value="1"/>
</dbReference>
<evidence type="ECO:0000259" key="7">
    <source>
        <dbReference type="SMART" id="SM00062"/>
    </source>
</evidence>
<dbReference type="GO" id="GO:0042597">
    <property type="term" value="C:periplasmic space"/>
    <property type="evidence" value="ECO:0007669"/>
    <property type="project" value="UniProtKB-SubCell"/>
</dbReference>
<dbReference type="PANTHER" id="PTHR30024">
    <property type="entry name" value="ALIPHATIC SULFONATES-BINDING PROTEIN-RELATED"/>
    <property type="match status" value="1"/>
</dbReference>
<dbReference type="SUPFAM" id="SSF53850">
    <property type="entry name" value="Periplasmic binding protein-like II"/>
    <property type="match status" value="1"/>
</dbReference>
<dbReference type="EMBL" id="BAMX01000022">
    <property type="protein sequence ID" value="GAN66523.1"/>
    <property type="molecule type" value="Genomic_DNA"/>
</dbReference>
<dbReference type="KEGG" id="aot:AcetOri_orf04290"/>
<evidence type="ECO:0000313" key="10">
    <source>
        <dbReference type="Proteomes" id="UP000032670"/>
    </source>
</evidence>
<dbReference type="EMBL" id="AP018515">
    <property type="protein sequence ID" value="BBC81174.1"/>
    <property type="molecule type" value="Genomic_DNA"/>
</dbReference>
<keyword evidence="4" id="KW-0732">Signal</keyword>
<evidence type="ECO:0000256" key="1">
    <source>
        <dbReference type="ARBA" id="ARBA00004418"/>
    </source>
</evidence>
<dbReference type="InterPro" id="IPR015168">
    <property type="entry name" value="SsuA/THI5"/>
</dbReference>
<name>A0A2Z5ZK13_9PROT</name>
<evidence type="ECO:0000313" key="11">
    <source>
        <dbReference type="Proteomes" id="UP000270034"/>
    </source>
</evidence>
<dbReference type="NCBIfam" id="TIGR01728">
    <property type="entry name" value="SsuA_fam"/>
    <property type="match status" value="1"/>
</dbReference>
<dbReference type="Proteomes" id="UP000270034">
    <property type="component" value="Chromosome"/>
</dbReference>
<accession>A0A2Z5ZK13</accession>
<evidence type="ECO:0000313" key="8">
    <source>
        <dbReference type="EMBL" id="BBC81174.1"/>
    </source>
</evidence>
<comment type="function">
    <text evidence="5">Part of a binding-protein-dependent transport system for aliphatic sulfonates. Putative binding protein.</text>
</comment>
<dbReference type="GO" id="GO:0016020">
    <property type="term" value="C:membrane"/>
    <property type="evidence" value="ECO:0007669"/>
    <property type="project" value="InterPro"/>
</dbReference>
<evidence type="ECO:0000256" key="2">
    <source>
        <dbReference type="ARBA" id="ARBA00010742"/>
    </source>
</evidence>
<dbReference type="InterPro" id="IPR010067">
    <property type="entry name" value="ABC_SsuA_sub-bd"/>
</dbReference>
<dbReference type="InterPro" id="IPR006311">
    <property type="entry name" value="TAT_signal"/>
</dbReference>
<proteinExistence type="inferred from homology"/>
<sequence>MSRSPNLPPHTLFTSKLRRRSFLTAALAVTAGPTLVVPQHSLAQSADKTLHIGYQRYGTLIILKQSGLLEHALSSAGWNVKWSEFIAGPQMLQGLAANAIDIAETGDAPPIFAQSNWPDRLVYIGHSGPAPLGEGILVQKDGQVKTLADLKGKKVAFNKGSNVHYLLLNALSHAALTPADIHAVNLTPAAARAAFETGQIDAWAIWDPYLAAGEALPSARLLANAENLSPNRQFLLSTRTFAEQNPDTVRRIITVLSGLKPWATQNQNTLVHTLAASTGLEAGVIQTALSRLSLDIDFMDTQTQAEQQKAADLLAQNALIPHSLQVQDVIWKS</sequence>
<reference evidence="9 10" key="1">
    <citation type="submission" date="2012-11" db="EMBL/GenBank/DDBJ databases">
        <title>Whole genome sequence of Acetobacter orientalis 21F-2.</title>
        <authorList>
            <person name="Azuma Y."/>
            <person name="Higashiura N."/>
            <person name="Hirakawa H."/>
            <person name="Matsushita K."/>
        </authorList>
    </citation>
    <scope>NUCLEOTIDE SEQUENCE [LARGE SCALE GENOMIC DNA]</scope>
    <source>
        <strain evidence="9 10">21F-2</strain>
    </source>
</reference>